<dbReference type="InterPro" id="IPR023214">
    <property type="entry name" value="HAD_sf"/>
</dbReference>
<feature type="non-terminal residue" evidence="7">
    <location>
        <position position="169"/>
    </location>
</feature>
<keyword evidence="5" id="KW-0378">Hydrolase</keyword>
<proteinExistence type="inferred from homology"/>
<evidence type="ECO:0000256" key="6">
    <source>
        <dbReference type="ARBA" id="ARBA00022842"/>
    </source>
</evidence>
<dbReference type="GO" id="GO:0008781">
    <property type="term" value="F:N-acylneuraminate cytidylyltransferase activity"/>
    <property type="evidence" value="ECO:0007669"/>
    <property type="project" value="TreeGrafter"/>
</dbReference>
<dbReference type="EMBL" id="UINC01186933">
    <property type="protein sequence ID" value="SVD99398.1"/>
    <property type="molecule type" value="Genomic_DNA"/>
</dbReference>
<evidence type="ECO:0000313" key="7">
    <source>
        <dbReference type="EMBL" id="SVD99398.1"/>
    </source>
</evidence>
<dbReference type="GO" id="GO:0046872">
    <property type="term" value="F:metal ion binding"/>
    <property type="evidence" value="ECO:0007669"/>
    <property type="project" value="UniProtKB-KW"/>
</dbReference>
<organism evidence="7">
    <name type="scientific">marine metagenome</name>
    <dbReference type="NCBI Taxonomy" id="408172"/>
    <lineage>
        <taxon>unclassified sequences</taxon>
        <taxon>metagenomes</taxon>
        <taxon>ecological metagenomes</taxon>
    </lineage>
</organism>
<dbReference type="PANTHER" id="PTHR21485">
    <property type="entry name" value="HAD SUPERFAMILY MEMBERS CMAS AND KDSC"/>
    <property type="match status" value="1"/>
</dbReference>
<dbReference type="SFLD" id="SFLDG01136">
    <property type="entry name" value="C1.6:_Phosphoserine_Phosphatas"/>
    <property type="match status" value="1"/>
</dbReference>
<evidence type="ECO:0000256" key="4">
    <source>
        <dbReference type="ARBA" id="ARBA00022723"/>
    </source>
</evidence>
<evidence type="ECO:0000256" key="5">
    <source>
        <dbReference type="ARBA" id="ARBA00022801"/>
    </source>
</evidence>
<dbReference type="InterPro" id="IPR036412">
    <property type="entry name" value="HAD-like_sf"/>
</dbReference>
<reference evidence="7" key="1">
    <citation type="submission" date="2018-05" db="EMBL/GenBank/DDBJ databases">
        <authorList>
            <person name="Lanie J.A."/>
            <person name="Ng W.-L."/>
            <person name="Kazmierczak K.M."/>
            <person name="Andrzejewski T.M."/>
            <person name="Davidsen T.M."/>
            <person name="Wayne K.J."/>
            <person name="Tettelin H."/>
            <person name="Glass J.I."/>
            <person name="Rusch D."/>
            <person name="Podicherti R."/>
            <person name="Tsui H.-C.T."/>
            <person name="Winkler M.E."/>
        </authorList>
    </citation>
    <scope>NUCLEOTIDE SEQUENCE</scope>
</reference>
<keyword evidence="4" id="KW-0479">Metal-binding</keyword>
<evidence type="ECO:0008006" key="8">
    <source>
        <dbReference type="Google" id="ProtNLM"/>
    </source>
</evidence>
<evidence type="ECO:0000256" key="1">
    <source>
        <dbReference type="ARBA" id="ARBA00001946"/>
    </source>
</evidence>
<dbReference type="InterPro" id="IPR010023">
    <property type="entry name" value="KdsC_fam"/>
</dbReference>
<dbReference type="GO" id="GO:0016788">
    <property type="term" value="F:hydrolase activity, acting on ester bonds"/>
    <property type="evidence" value="ECO:0007669"/>
    <property type="project" value="InterPro"/>
</dbReference>
<gene>
    <name evidence="7" type="ORF">METZ01_LOCUS452252</name>
</gene>
<dbReference type="PANTHER" id="PTHR21485:SF3">
    <property type="entry name" value="N-ACYLNEURAMINATE CYTIDYLYLTRANSFERASE"/>
    <property type="match status" value="1"/>
</dbReference>
<name>A0A382ZXL1_9ZZZZ</name>
<accession>A0A382ZXL1</accession>
<comment type="similarity">
    <text evidence="2">Belongs to the KdsC family.</text>
</comment>
<dbReference type="SFLD" id="SFLDG01138">
    <property type="entry name" value="C1.6.2:_Deoxy-d-mannose-octulo"/>
    <property type="match status" value="1"/>
</dbReference>
<dbReference type="Gene3D" id="3.40.50.1000">
    <property type="entry name" value="HAD superfamily/HAD-like"/>
    <property type="match status" value="1"/>
</dbReference>
<dbReference type="SFLD" id="SFLDS00003">
    <property type="entry name" value="Haloacid_Dehalogenase"/>
    <property type="match status" value="1"/>
</dbReference>
<keyword evidence="6" id="KW-0460">Magnesium</keyword>
<dbReference type="SUPFAM" id="SSF56784">
    <property type="entry name" value="HAD-like"/>
    <property type="match status" value="1"/>
</dbReference>
<sequence>MVTGRLGKRTRSADGGGDRLVDIDLVVFDIDGVLTDGSFIMSDSGQEWKRLVYRDLDALTQAQAAGNRVALLTAEQGPMVDRIAERLSIRRVVQGAKDKLEGLQTLASAEGVPLSRICFVGDAERDVPALRAVGVGLVPSDAALAARRAAKAVLRKGGGTGVAAEALAW</sequence>
<dbReference type="InterPro" id="IPR050793">
    <property type="entry name" value="CMP-NeuNAc_synthase"/>
</dbReference>
<dbReference type="Pfam" id="PF00702">
    <property type="entry name" value="Hydrolase"/>
    <property type="match status" value="1"/>
</dbReference>
<comment type="subunit">
    <text evidence="3">Homotetramer.</text>
</comment>
<evidence type="ECO:0000256" key="2">
    <source>
        <dbReference type="ARBA" id="ARBA00005893"/>
    </source>
</evidence>
<dbReference type="AlphaFoldDB" id="A0A382ZXL1"/>
<evidence type="ECO:0000256" key="3">
    <source>
        <dbReference type="ARBA" id="ARBA00011881"/>
    </source>
</evidence>
<protein>
    <recommendedName>
        <fullName evidence="8">3-deoxy-D-manno-octulosonate 8-phosphate phosphatase KdsC</fullName>
    </recommendedName>
</protein>
<comment type="cofactor">
    <cofactor evidence="1">
        <name>Mg(2+)</name>
        <dbReference type="ChEBI" id="CHEBI:18420"/>
    </cofactor>
</comment>